<proteinExistence type="predicted"/>
<organism evidence="1 2">
    <name type="scientific">Streptomyces chryseus</name>
    <dbReference type="NCBI Taxonomy" id="68186"/>
    <lineage>
        <taxon>Bacteria</taxon>
        <taxon>Bacillati</taxon>
        <taxon>Actinomycetota</taxon>
        <taxon>Actinomycetes</taxon>
        <taxon>Kitasatosporales</taxon>
        <taxon>Streptomycetaceae</taxon>
        <taxon>Streptomyces</taxon>
    </lineage>
</organism>
<evidence type="ECO:0000313" key="2">
    <source>
        <dbReference type="Proteomes" id="UP000599437"/>
    </source>
</evidence>
<keyword evidence="2" id="KW-1185">Reference proteome</keyword>
<protein>
    <submittedName>
        <fullName evidence="1">Uncharacterized protein</fullName>
    </submittedName>
</protein>
<reference evidence="2" key="1">
    <citation type="journal article" date="2019" name="Int. J. Syst. Evol. Microbiol.">
        <title>The Global Catalogue of Microorganisms (GCM) 10K type strain sequencing project: providing services to taxonomists for standard genome sequencing and annotation.</title>
        <authorList>
            <consortium name="The Broad Institute Genomics Platform"/>
            <consortium name="The Broad Institute Genome Sequencing Center for Infectious Disease"/>
            <person name="Wu L."/>
            <person name="Ma J."/>
        </authorList>
    </citation>
    <scope>NUCLEOTIDE SEQUENCE [LARGE SCALE GENOMIC DNA]</scope>
    <source>
        <strain evidence="2">JCM 4737</strain>
    </source>
</reference>
<name>A0ABQ3DI75_9ACTN</name>
<sequence length="70" mass="8066">MPIKGLTPKASSMWTEKFERAHQEGPEAFGRVWLDFIKIRALQQAKRTGDPSVWNALSATLDRFYDEHCT</sequence>
<dbReference type="RefSeq" id="WP_229843297.1">
    <property type="nucleotide sequence ID" value="NZ_BMVO01000001.1"/>
</dbReference>
<dbReference type="EMBL" id="BMVO01000001">
    <property type="protein sequence ID" value="GHA83175.1"/>
    <property type="molecule type" value="Genomic_DNA"/>
</dbReference>
<dbReference type="Proteomes" id="UP000599437">
    <property type="component" value="Unassembled WGS sequence"/>
</dbReference>
<gene>
    <name evidence="1" type="ORF">GCM10010346_01880</name>
</gene>
<evidence type="ECO:0000313" key="1">
    <source>
        <dbReference type="EMBL" id="GHA83175.1"/>
    </source>
</evidence>
<comment type="caution">
    <text evidence="1">The sequence shown here is derived from an EMBL/GenBank/DDBJ whole genome shotgun (WGS) entry which is preliminary data.</text>
</comment>
<accession>A0ABQ3DI75</accession>